<dbReference type="InterPro" id="IPR050298">
    <property type="entry name" value="Gram-neg_bact_OMP"/>
</dbReference>
<dbReference type="GO" id="GO:0046930">
    <property type="term" value="C:pore complex"/>
    <property type="evidence" value="ECO:0007669"/>
    <property type="project" value="UniProtKB-KW"/>
</dbReference>
<dbReference type="CDD" id="cd00342">
    <property type="entry name" value="gram_neg_porins"/>
    <property type="match status" value="1"/>
</dbReference>
<proteinExistence type="predicted"/>
<evidence type="ECO:0000256" key="5">
    <source>
        <dbReference type="ARBA" id="ARBA00022692"/>
    </source>
</evidence>
<keyword evidence="11" id="KW-1133">Transmembrane helix</keyword>
<comment type="subunit">
    <text evidence="2">Homotrimer.</text>
</comment>
<organism evidence="13 14">
    <name type="scientific">Ferrimonas aestuarii</name>
    <dbReference type="NCBI Taxonomy" id="2569539"/>
    <lineage>
        <taxon>Bacteria</taxon>
        <taxon>Pseudomonadati</taxon>
        <taxon>Pseudomonadota</taxon>
        <taxon>Gammaproteobacteria</taxon>
        <taxon>Alteromonadales</taxon>
        <taxon>Ferrimonadaceae</taxon>
        <taxon>Ferrimonas</taxon>
    </lineage>
</organism>
<comment type="subcellular location">
    <subcellularLocation>
        <location evidence="1">Cell outer membrane</location>
        <topology evidence="1">Multi-pass membrane protein</topology>
    </subcellularLocation>
</comment>
<sequence>MLRTTHSCCNSIIRCQAQIDRQENMIMQKRTLALSVASILAATSFGALAEMPTIYGTMDLSVTDSDTGYTVVNTSNDVGTVLENNNSNIGLKGTFDLNSALKLVYKAEFGVNGTDNDADTFSSRNTYMGLAGGFGEVVFGRNDTAFKKSEGGVDLFGNHNADFANVMPGSDRVADGITYSLPKMGMLTGVATYILEDDNEGATSDDGNNFAATIGYGDKKLKKANYYVGVGYVDGIKDLTAYRLIGQLKIADLSLGAIYQDSEKTSNTEVDAKGYLLSAKYPVGNFIVKGQFGYDDGGMGKFATQHAKTKDADGNKLPGTIDETTVWTVGADYPLSKAAYVYGYYSNYTGDFVEGGDINDDVFTVGLNYKF</sequence>
<evidence type="ECO:0000259" key="12">
    <source>
        <dbReference type="Pfam" id="PF13609"/>
    </source>
</evidence>
<dbReference type="Gene3D" id="2.40.160.10">
    <property type="entry name" value="Porin"/>
    <property type="match status" value="1"/>
</dbReference>
<dbReference type="PANTHER" id="PTHR34501">
    <property type="entry name" value="PROTEIN YDDL-RELATED"/>
    <property type="match status" value="1"/>
</dbReference>
<keyword evidence="9 11" id="KW-0472">Membrane</keyword>
<keyword evidence="3" id="KW-0813">Transport</keyword>
<evidence type="ECO:0000256" key="2">
    <source>
        <dbReference type="ARBA" id="ARBA00011233"/>
    </source>
</evidence>
<reference evidence="13 14" key="1">
    <citation type="submission" date="2019-04" db="EMBL/GenBank/DDBJ databases">
        <authorList>
            <person name="Hwang J.C."/>
        </authorList>
    </citation>
    <scope>NUCLEOTIDE SEQUENCE [LARGE SCALE GENOMIC DNA]</scope>
    <source>
        <strain evidence="13 14">IMCC35002</strain>
    </source>
</reference>
<evidence type="ECO:0000313" key="14">
    <source>
        <dbReference type="Proteomes" id="UP000305675"/>
    </source>
</evidence>
<keyword evidence="6" id="KW-0732">Signal</keyword>
<name>A0A4U1BL62_9GAMM</name>
<evidence type="ECO:0000256" key="9">
    <source>
        <dbReference type="ARBA" id="ARBA00023136"/>
    </source>
</evidence>
<feature type="transmembrane region" description="Helical" evidence="11">
    <location>
        <begin position="31"/>
        <end position="49"/>
    </location>
</feature>
<dbReference type="GO" id="GO:0006811">
    <property type="term" value="P:monoatomic ion transport"/>
    <property type="evidence" value="ECO:0007669"/>
    <property type="project" value="UniProtKB-KW"/>
</dbReference>
<keyword evidence="10" id="KW-0998">Cell outer membrane</keyword>
<evidence type="ECO:0000256" key="8">
    <source>
        <dbReference type="ARBA" id="ARBA00023114"/>
    </source>
</evidence>
<dbReference type="EMBL" id="SWCJ01000011">
    <property type="protein sequence ID" value="TKB53673.1"/>
    <property type="molecule type" value="Genomic_DNA"/>
</dbReference>
<dbReference type="Pfam" id="PF13609">
    <property type="entry name" value="Porin_4"/>
    <property type="match status" value="1"/>
</dbReference>
<keyword evidence="7" id="KW-0406">Ion transport</keyword>
<accession>A0A4U1BL62</accession>
<evidence type="ECO:0000256" key="3">
    <source>
        <dbReference type="ARBA" id="ARBA00022448"/>
    </source>
</evidence>
<dbReference type="InterPro" id="IPR002299">
    <property type="entry name" value="Porin_Neis"/>
</dbReference>
<feature type="domain" description="Porin" evidence="12">
    <location>
        <begin position="38"/>
        <end position="350"/>
    </location>
</feature>
<comment type="caution">
    <text evidence="13">The sequence shown here is derived from an EMBL/GenBank/DDBJ whole genome shotgun (WGS) entry which is preliminary data.</text>
</comment>
<evidence type="ECO:0000256" key="7">
    <source>
        <dbReference type="ARBA" id="ARBA00023065"/>
    </source>
</evidence>
<keyword evidence="14" id="KW-1185">Reference proteome</keyword>
<keyword evidence="8" id="KW-0626">Porin</keyword>
<dbReference type="GO" id="GO:0009279">
    <property type="term" value="C:cell outer membrane"/>
    <property type="evidence" value="ECO:0007669"/>
    <property type="project" value="UniProtKB-SubCell"/>
</dbReference>
<evidence type="ECO:0000256" key="6">
    <source>
        <dbReference type="ARBA" id="ARBA00022729"/>
    </source>
</evidence>
<keyword evidence="5 11" id="KW-0812">Transmembrane</keyword>
<evidence type="ECO:0000256" key="10">
    <source>
        <dbReference type="ARBA" id="ARBA00023237"/>
    </source>
</evidence>
<evidence type="ECO:0000256" key="11">
    <source>
        <dbReference type="SAM" id="Phobius"/>
    </source>
</evidence>
<dbReference type="PRINTS" id="PR00184">
    <property type="entry name" value="NEISSPPORIN"/>
</dbReference>
<dbReference type="PANTHER" id="PTHR34501:SF9">
    <property type="entry name" value="MAJOR OUTER MEMBRANE PROTEIN P.IA"/>
    <property type="match status" value="1"/>
</dbReference>
<keyword evidence="4" id="KW-1134">Transmembrane beta strand</keyword>
<dbReference type="OrthoDB" id="6251156at2"/>
<dbReference type="InterPro" id="IPR033900">
    <property type="entry name" value="Gram_neg_porin_domain"/>
</dbReference>
<dbReference type="AlphaFoldDB" id="A0A4U1BL62"/>
<dbReference type="GO" id="GO:0015288">
    <property type="term" value="F:porin activity"/>
    <property type="evidence" value="ECO:0007669"/>
    <property type="project" value="UniProtKB-KW"/>
</dbReference>
<evidence type="ECO:0000256" key="1">
    <source>
        <dbReference type="ARBA" id="ARBA00004571"/>
    </source>
</evidence>
<dbReference type="Proteomes" id="UP000305675">
    <property type="component" value="Unassembled WGS sequence"/>
</dbReference>
<evidence type="ECO:0000256" key="4">
    <source>
        <dbReference type="ARBA" id="ARBA00022452"/>
    </source>
</evidence>
<evidence type="ECO:0000313" key="13">
    <source>
        <dbReference type="EMBL" id="TKB53673.1"/>
    </source>
</evidence>
<dbReference type="SUPFAM" id="SSF56935">
    <property type="entry name" value="Porins"/>
    <property type="match status" value="1"/>
</dbReference>
<dbReference type="InterPro" id="IPR023614">
    <property type="entry name" value="Porin_dom_sf"/>
</dbReference>
<gene>
    <name evidence="13" type="ORF">FCL42_13935</name>
</gene>
<protein>
    <submittedName>
        <fullName evidence="13">Porin</fullName>
    </submittedName>
</protein>